<dbReference type="RefSeq" id="WP_095043811.1">
    <property type="nucleotide sequence ID" value="NZ_LN890655.1"/>
</dbReference>
<dbReference type="GO" id="GO:0005886">
    <property type="term" value="C:plasma membrane"/>
    <property type="evidence" value="ECO:0007669"/>
    <property type="project" value="UniProtKB-SubCell"/>
</dbReference>
<dbReference type="Pfam" id="PF01544">
    <property type="entry name" value="CorA"/>
    <property type="match status" value="1"/>
</dbReference>
<dbReference type="EMBL" id="LN890655">
    <property type="protein sequence ID" value="CUS04482.2"/>
    <property type="molecule type" value="Genomic_DNA"/>
</dbReference>
<organism evidence="13 14">
    <name type="scientific">Candidatus Promineifilum breve</name>
    <dbReference type="NCBI Taxonomy" id="1806508"/>
    <lineage>
        <taxon>Bacteria</taxon>
        <taxon>Bacillati</taxon>
        <taxon>Chloroflexota</taxon>
        <taxon>Ardenticatenia</taxon>
        <taxon>Candidatus Promineifilales</taxon>
        <taxon>Candidatus Promineifilaceae</taxon>
        <taxon>Candidatus Promineifilum</taxon>
    </lineage>
</organism>
<dbReference type="PANTHER" id="PTHR46494">
    <property type="entry name" value="CORA FAMILY METAL ION TRANSPORTER (EUROFUNG)"/>
    <property type="match status" value="1"/>
</dbReference>
<feature type="transmembrane region" description="Helical" evidence="12">
    <location>
        <begin position="292"/>
        <end position="312"/>
    </location>
</feature>
<keyword evidence="6" id="KW-0460">Magnesium</keyword>
<feature type="transmembrane region" description="Helical" evidence="12">
    <location>
        <begin position="324"/>
        <end position="344"/>
    </location>
</feature>
<comment type="subcellular location">
    <subcellularLocation>
        <location evidence="1">Cell membrane</location>
        <topology evidence="1">Multi-pass membrane protein</topology>
    </subcellularLocation>
</comment>
<gene>
    <name evidence="13" type="ORF">CFX0092_A2604</name>
</gene>
<evidence type="ECO:0000256" key="8">
    <source>
        <dbReference type="ARBA" id="ARBA00023065"/>
    </source>
</evidence>
<keyword evidence="4" id="KW-1003">Cell membrane</keyword>
<keyword evidence="9 12" id="KW-0472">Membrane</keyword>
<dbReference type="SUPFAM" id="SSF143865">
    <property type="entry name" value="CorA soluble domain-like"/>
    <property type="match status" value="1"/>
</dbReference>
<evidence type="ECO:0000256" key="12">
    <source>
        <dbReference type="SAM" id="Phobius"/>
    </source>
</evidence>
<dbReference type="FunFam" id="1.20.58.340:FF:000004">
    <property type="entry name" value="Magnesium transport protein CorA"/>
    <property type="match status" value="1"/>
</dbReference>
<dbReference type="KEGG" id="pbf:CFX0092_A2604"/>
<evidence type="ECO:0000256" key="10">
    <source>
        <dbReference type="ARBA" id="ARBA00034269"/>
    </source>
</evidence>
<dbReference type="GO" id="GO:0015095">
    <property type="term" value="F:magnesium ion transmembrane transporter activity"/>
    <property type="evidence" value="ECO:0007669"/>
    <property type="project" value="TreeGrafter"/>
</dbReference>
<keyword evidence="8" id="KW-0406">Ion transport</keyword>
<evidence type="ECO:0000256" key="7">
    <source>
        <dbReference type="ARBA" id="ARBA00022989"/>
    </source>
</evidence>
<evidence type="ECO:0000256" key="4">
    <source>
        <dbReference type="ARBA" id="ARBA00022475"/>
    </source>
</evidence>
<dbReference type="InterPro" id="IPR002523">
    <property type="entry name" value="MgTranspt_CorA/ZnTranspt_ZntB"/>
</dbReference>
<evidence type="ECO:0000256" key="5">
    <source>
        <dbReference type="ARBA" id="ARBA00022692"/>
    </source>
</evidence>
<dbReference type="Gene3D" id="3.30.460.20">
    <property type="entry name" value="CorA soluble domain-like"/>
    <property type="match status" value="1"/>
</dbReference>
<accession>A0A160T3Z3</accession>
<protein>
    <recommendedName>
        <fullName evidence="15">Magnesium transport protein CorA</fullName>
    </recommendedName>
</protein>
<evidence type="ECO:0000256" key="6">
    <source>
        <dbReference type="ARBA" id="ARBA00022842"/>
    </source>
</evidence>
<dbReference type="InterPro" id="IPR045863">
    <property type="entry name" value="CorA_TM1_TM2"/>
</dbReference>
<proteinExistence type="inferred from homology"/>
<dbReference type="AlphaFoldDB" id="A0A160T3Z3"/>
<evidence type="ECO:0000256" key="11">
    <source>
        <dbReference type="ARBA" id="ARBA00045497"/>
    </source>
</evidence>
<dbReference type="SUPFAM" id="SSF144083">
    <property type="entry name" value="Magnesium transport protein CorA, transmembrane region"/>
    <property type="match status" value="1"/>
</dbReference>
<keyword evidence="5 12" id="KW-0812">Transmembrane</keyword>
<sequence length="350" mass="40881">MAQMRGIRPTPNGDAQNGNTVKTRYSIVVYDAQEIVSFDCHNIDELLRRVDATRVNWVTVRDVHDEEELSKLLRHFNVDPFILPDILDETQVAFEAEYEDCLYLEYMVPFLEEKEDRLVQSRGSFILTSNALILYEHQLHGLFSRTRRRALNHLTHVMEHGPDYLLYLLIRAVIVEHFQQGFKHLGHQLEQLEDRVLTGGGREQVYRAILSAREDIKPWNEPLLEMEDFLEYVKDAESRFITEPVAKFFTKSLLREIETLLTNYDRLRAMLKEVMDLYMGNVERNTGRVNQLLTVIATVFLPITFIASIYGMNFTYMPELEQPWGYPAVLLLMATVAGGLLLFMKRRGWF</sequence>
<dbReference type="Gene3D" id="1.20.58.340">
    <property type="entry name" value="Magnesium transport protein CorA, transmembrane region"/>
    <property type="match status" value="2"/>
</dbReference>
<evidence type="ECO:0000256" key="3">
    <source>
        <dbReference type="ARBA" id="ARBA00022448"/>
    </source>
</evidence>
<keyword evidence="3" id="KW-0813">Transport</keyword>
<keyword evidence="7 12" id="KW-1133">Transmembrane helix</keyword>
<dbReference type="GO" id="GO:0050897">
    <property type="term" value="F:cobalt ion binding"/>
    <property type="evidence" value="ECO:0007669"/>
    <property type="project" value="TreeGrafter"/>
</dbReference>
<evidence type="ECO:0000256" key="1">
    <source>
        <dbReference type="ARBA" id="ARBA00004651"/>
    </source>
</evidence>
<comment type="catalytic activity">
    <reaction evidence="10">
        <text>Mg(2+)(in) = Mg(2+)(out)</text>
        <dbReference type="Rhea" id="RHEA:29827"/>
        <dbReference type="ChEBI" id="CHEBI:18420"/>
    </reaction>
</comment>
<evidence type="ECO:0000256" key="9">
    <source>
        <dbReference type="ARBA" id="ARBA00023136"/>
    </source>
</evidence>
<name>A0A160T3Z3_9CHLR</name>
<comment type="similarity">
    <text evidence="2">Belongs to the CorA metal ion transporter (MIT) (TC 1.A.35) family.</text>
</comment>
<dbReference type="GO" id="GO:0000287">
    <property type="term" value="F:magnesium ion binding"/>
    <property type="evidence" value="ECO:0007669"/>
    <property type="project" value="TreeGrafter"/>
</dbReference>
<evidence type="ECO:0008006" key="15">
    <source>
        <dbReference type="Google" id="ProtNLM"/>
    </source>
</evidence>
<dbReference type="GO" id="GO:0015087">
    <property type="term" value="F:cobalt ion transmembrane transporter activity"/>
    <property type="evidence" value="ECO:0007669"/>
    <property type="project" value="TreeGrafter"/>
</dbReference>
<evidence type="ECO:0000313" key="14">
    <source>
        <dbReference type="Proteomes" id="UP000215027"/>
    </source>
</evidence>
<evidence type="ECO:0000256" key="2">
    <source>
        <dbReference type="ARBA" id="ARBA00009765"/>
    </source>
</evidence>
<reference evidence="13" key="1">
    <citation type="submission" date="2016-01" db="EMBL/GenBank/DDBJ databases">
        <authorList>
            <person name="Mcilroy J.S."/>
            <person name="Karst M S."/>
            <person name="Albertsen M."/>
        </authorList>
    </citation>
    <scope>NUCLEOTIDE SEQUENCE</scope>
    <source>
        <strain evidence="13">Cfx-K</strain>
    </source>
</reference>
<dbReference type="OrthoDB" id="9803416at2"/>
<dbReference type="InterPro" id="IPR045861">
    <property type="entry name" value="CorA_cytoplasmic_dom"/>
</dbReference>
<dbReference type="PANTHER" id="PTHR46494:SF1">
    <property type="entry name" value="CORA FAMILY METAL ION TRANSPORTER (EUROFUNG)"/>
    <property type="match status" value="1"/>
</dbReference>
<dbReference type="Proteomes" id="UP000215027">
    <property type="component" value="Chromosome I"/>
</dbReference>
<evidence type="ECO:0000313" key="13">
    <source>
        <dbReference type="EMBL" id="CUS04482.2"/>
    </source>
</evidence>
<comment type="function">
    <text evidence="11">Mediates influx of magnesium ions. Alternates between open and closed states. Activated by low cytoplasmic Mg(2+) levels. Inactive when cytoplasmic Mg(2+) levels are high.</text>
</comment>
<keyword evidence="14" id="KW-1185">Reference proteome</keyword>